<proteinExistence type="predicted"/>
<organism evidence="1 2">
    <name type="scientific">Lupinus angustifolius</name>
    <name type="common">Narrow-leaved blue lupine</name>
    <dbReference type="NCBI Taxonomy" id="3871"/>
    <lineage>
        <taxon>Eukaryota</taxon>
        <taxon>Viridiplantae</taxon>
        <taxon>Streptophyta</taxon>
        <taxon>Embryophyta</taxon>
        <taxon>Tracheophyta</taxon>
        <taxon>Spermatophyta</taxon>
        <taxon>Magnoliopsida</taxon>
        <taxon>eudicotyledons</taxon>
        <taxon>Gunneridae</taxon>
        <taxon>Pentapetalae</taxon>
        <taxon>rosids</taxon>
        <taxon>fabids</taxon>
        <taxon>Fabales</taxon>
        <taxon>Fabaceae</taxon>
        <taxon>Papilionoideae</taxon>
        <taxon>50 kb inversion clade</taxon>
        <taxon>genistoids sensu lato</taxon>
        <taxon>core genistoids</taxon>
        <taxon>Genisteae</taxon>
        <taxon>Lupinus</taxon>
    </lineage>
</organism>
<reference evidence="1 2" key="1">
    <citation type="journal article" date="2017" name="Plant Biotechnol. J.">
        <title>A comprehensive draft genome sequence for lupin (Lupinus angustifolius), an emerging health food: insights into plant-microbe interactions and legume evolution.</title>
        <authorList>
            <person name="Hane J.K."/>
            <person name="Ming Y."/>
            <person name="Kamphuis L.G."/>
            <person name="Nelson M.N."/>
            <person name="Garg G."/>
            <person name="Atkins C.A."/>
            <person name="Bayer P.E."/>
            <person name="Bravo A."/>
            <person name="Bringans S."/>
            <person name="Cannon S."/>
            <person name="Edwards D."/>
            <person name="Foley R."/>
            <person name="Gao L.L."/>
            <person name="Harrison M.J."/>
            <person name="Huang W."/>
            <person name="Hurgobin B."/>
            <person name="Li S."/>
            <person name="Liu C.W."/>
            <person name="McGrath A."/>
            <person name="Morahan G."/>
            <person name="Murray J."/>
            <person name="Weller J."/>
            <person name="Jian J."/>
            <person name="Singh K.B."/>
        </authorList>
    </citation>
    <scope>NUCLEOTIDE SEQUENCE [LARGE SCALE GENOMIC DNA]</scope>
    <source>
        <strain evidence="2">cv. Tanjil</strain>
        <tissue evidence="1">Whole plant</tissue>
    </source>
</reference>
<evidence type="ECO:0000313" key="1">
    <source>
        <dbReference type="EMBL" id="OIW06145.1"/>
    </source>
</evidence>
<dbReference type="Gramene" id="OIW06145">
    <property type="protein sequence ID" value="OIW06145"/>
    <property type="gene ID" value="TanjilG_01772"/>
</dbReference>
<sequence>MNAGAVDNLQQMDKFNARAAAVTLDGYYGAQQNVQGMLNLMGPTRDNYFGNQHTIQGLGSMSSIPTSQDGYYGAHQSMPGLAQLDFLRTGFAYGMRDDPNVRAAQLHEDQSRHT</sequence>
<evidence type="ECO:0000313" key="2">
    <source>
        <dbReference type="Proteomes" id="UP000188354"/>
    </source>
</evidence>
<dbReference type="OMA" id="YAIRDEP"/>
<accession>A0A1J7HUR9</accession>
<protein>
    <submittedName>
        <fullName evidence="1">Uncharacterized protein</fullName>
    </submittedName>
</protein>
<dbReference type="AlphaFoldDB" id="A0A1J7HUR9"/>
<dbReference type="STRING" id="3871.A0A1J7HUR9"/>
<name>A0A1J7HUR9_LUPAN</name>
<gene>
    <name evidence="1" type="ORF">TanjilG_01772</name>
</gene>
<dbReference type="Proteomes" id="UP000188354">
    <property type="component" value="Chromosome LG08"/>
</dbReference>
<keyword evidence="2" id="KW-1185">Reference proteome</keyword>
<dbReference type="EMBL" id="CM007368">
    <property type="protein sequence ID" value="OIW06145.1"/>
    <property type="molecule type" value="Genomic_DNA"/>
</dbReference>